<organism evidence="2">
    <name type="scientific">Tanacetum cinerariifolium</name>
    <name type="common">Dalmatian daisy</name>
    <name type="synonym">Chrysanthemum cinerariifolium</name>
    <dbReference type="NCBI Taxonomy" id="118510"/>
    <lineage>
        <taxon>Eukaryota</taxon>
        <taxon>Viridiplantae</taxon>
        <taxon>Streptophyta</taxon>
        <taxon>Embryophyta</taxon>
        <taxon>Tracheophyta</taxon>
        <taxon>Spermatophyta</taxon>
        <taxon>Magnoliopsida</taxon>
        <taxon>eudicotyledons</taxon>
        <taxon>Gunneridae</taxon>
        <taxon>Pentapetalae</taxon>
        <taxon>asterids</taxon>
        <taxon>campanulids</taxon>
        <taxon>Asterales</taxon>
        <taxon>Asteraceae</taxon>
        <taxon>Asteroideae</taxon>
        <taxon>Anthemideae</taxon>
        <taxon>Anthemidinae</taxon>
        <taxon>Tanacetum</taxon>
    </lineage>
</organism>
<feature type="compositionally biased region" description="Acidic residues" evidence="1">
    <location>
        <begin position="250"/>
        <end position="260"/>
    </location>
</feature>
<proteinExistence type="predicted"/>
<evidence type="ECO:0000256" key="1">
    <source>
        <dbReference type="SAM" id="MobiDB-lite"/>
    </source>
</evidence>
<protein>
    <submittedName>
        <fullName evidence="2">Uncharacterized protein</fullName>
    </submittedName>
</protein>
<comment type="caution">
    <text evidence="2">The sequence shown here is derived from an EMBL/GenBank/DDBJ whole genome shotgun (WGS) entry which is preliminary data.</text>
</comment>
<feature type="compositionally biased region" description="Basic and acidic residues" evidence="1">
    <location>
        <begin position="229"/>
        <end position="243"/>
    </location>
</feature>
<dbReference type="AlphaFoldDB" id="A0A6L2MIH7"/>
<evidence type="ECO:0000313" key="2">
    <source>
        <dbReference type="EMBL" id="GEU72035.1"/>
    </source>
</evidence>
<name>A0A6L2MIH7_TANCI</name>
<feature type="region of interest" description="Disordered" evidence="1">
    <location>
        <begin position="227"/>
        <end position="260"/>
    </location>
</feature>
<accession>A0A6L2MIH7</accession>
<dbReference type="EMBL" id="BKCJ010006416">
    <property type="protein sequence ID" value="GEU72035.1"/>
    <property type="molecule type" value="Genomic_DNA"/>
</dbReference>
<reference evidence="2" key="1">
    <citation type="journal article" date="2019" name="Sci. Rep.">
        <title>Draft genome of Tanacetum cinerariifolium, the natural source of mosquito coil.</title>
        <authorList>
            <person name="Yamashiro T."/>
            <person name="Shiraishi A."/>
            <person name="Satake H."/>
            <person name="Nakayama K."/>
        </authorList>
    </citation>
    <scope>NUCLEOTIDE SEQUENCE</scope>
</reference>
<gene>
    <name evidence="2" type="ORF">Tci_044013</name>
</gene>
<sequence length="260" mass="29566">MMDYALWEVIENGATFPQIQVVEGVITVMPIISFVDKAQRRLEMKGISTLMMGVYSEHQLKLNSIKDAKQLLEAIEKRFGFKSCQPNSLQLIHEDLEQIHPDDIEEMDLRWQMAMLTMRARRECRAPRNQNTKHKDSIRRSVPVETHASIVLVSCDGLGGYDWSDRAKEGPNYEIMAYASSNSDSNKGLEYESYNTVPPPYTGNFMPPKPDLSYTGLDEFAVKPVVENKSSEEETKVVKKDTDAPIIEDLVSDDEEKNVT</sequence>